<reference evidence="1 2" key="1">
    <citation type="submission" date="2024-10" db="EMBL/GenBank/DDBJ databases">
        <title>Aeromonas and Pseudomonas from the Cagarras Archipelago, Rio de Janeiro, Brazil.</title>
        <authorList>
            <person name="Canellas A.L.B."/>
            <person name="Laport M.S."/>
        </authorList>
    </citation>
    <scope>NUCLEOTIDE SEQUENCE [LARGE SCALE GENOMIC DNA]</scope>
    <source>
        <strain evidence="1 2">CPF-4</strain>
    </source>
</reference>
<comment type="caution">
    <text evidence="1">The sequence shown here is derived from an EMBL/GenBank/DDBJ whole genome shotgun (WGS) entry which is preliminary data.</text>
</comment>
<gene>
    <name evidence="1" type="ORF">ACHMWK_08770</name>
</gene>
<dbReference type="RefSeq" id="WP_395246933.1">
    <property type="nucleotide sequence ID" value="NZ_JBINXA010000008.1"/>
</dbReference>
<organism evidence="1 2">
    <name type="scientific">Pseudomonas kulmbachensis</name>
    <dbReference type="NCBI Taxonomy" id="3043408"/>
    <lineage>
        <taxon>Bacteria</taxon>
        <taxon>Pseudomonadati</taxon>
        <taxon>Pseudomonadota</taxon>
        <taxon>Gammaproteobacteria</taxon>
        <taxon>Pseudomonadales</taxon>
        <taxon>Pseudomonadaceae</taxon>
        <taxon>Pseudomonas</taxon>
    </lineage>
</organism>
<protein>
    <submittedName>
        <fullName evidence="1">Uncharacterized protein</fullName>
    </submittedName>
</protein>
<evidence type="ECO:0000313" key="1">
    <source>
        <dbReference type="EMBL" id="MFH6566059.1"/>
    </source>
</evidence>
<evidence type="ECO:0000313" key="2">
    <source>
        <dbReference type="Proteomes" id="UP001609821"/>
    </source>
</evidence>
<dbReference type="Proteomes" id="UP001609821">
    <property type="component" value="Unassembled WGS sequence"/>
</dbReference>
<proteinExistence type="predicted"/>
<accession>A0ABW7LYF8</accession>
<name>A0ABW7LYF8_9PSED</name>
<dbReference type="EMBL" id="JBINXB010000008">
    <property type="protein sequence ID" value="MFH6566059.1"/>
    <property type="molecule type" value="Genomic_DNA"/>
</dbReference>
<keyword evidence="2" id="KW-1185">Reference proteome</keyword>
<sequence length="286" mass="31471">MNRFTYFTQPVNDFVNWLAQRLCGAPILFAVPKAKPYQHLHDALAAYQWPPKLKVPLPVKAPGLPYIHPLLPPLPRGSGLAANTALLSSLQSALSTSYSTGATLSNQLAGAVAATLHWGGVYTKPGNGAWLLKNHHQLHDILSEFARDHARGEDVSIVSDLRFNSGMTKVYALLLSDFIIYDSRVAGALAWLALNWWTIWLKRPAGTLPGELKFGCLAANGSMAPFRNPTTAVFPTLWNSPYKHYTWNVRANWILGDAHKLAGGSSRFANLRELEAALFQMGDRVC</sequence>